<dbReference type="GO" id="GO:0004555">
    <property type="term" value="F:alpha,alpha-trehalase activity"/>
    <property type="evidence" value="ECO:0007669"/>
    <property type="project" value="InterPro"/>
</dbReference>
<dbReference type="Proteomes" id="UP000239263">
    <property type="component" value="Unassembled WGS sequence"/>
</dbReference>
<dbReference type="RefSeq" id="WP_258132615.1">
    <property type="nucleotide sequence ID" value="NZ_CAWNRT010000002.1"/>
</dbReference>
<protein>
    <submittedName>
        <fullName evidence="2">Alpha-glucosidase</fullName>
    </submittedName>
</protein>
<name>A0A2S7X433_9GAMM</name>
<reference evidence="2 3" key="1">
    <citation type="submission" date="2016-12" db="EMBL/GenBank/DDBJ databases">
        <title>Diversity of luminous bacteria.</title>
        <authorList>
            <person name="Yoshizawa S."/>
            <person name="Kogure K."/>
        </authorList>
    </citation>
    <scope>NUCLEOTIDE SEQUENCE [LARGE SCALE GENOMIC DNA]</scope>
    <source>
        <strain evidence="2 3">ATCC 33715</strain>
    </source>
</reference>
<gene>
    <name evidence="2" type="ORF">BTO22_14945</name>
</gene>
<dbReference type="EMBL" id="MSCO01000002">
    <property type="protein sequence ID" value="PQJ84789.1"/>
    <property type="molecule type" value="Genomic_DNA"/>
</dbReference>
<organism evidence="2 3">
    <name type="scientific">Aliivibrio sifiae</name>
    <dbReference type="NCBI Taxonomy" id="566293"/>
    <lineage>
        <taxon>Bacteria</taxon>
        <taxon>Pseudomonadati</taxon>
        <taxon>Pseudomonadota</taxon>
        <taxon>Gammaproteobacteria</taxon>
        <taxon>Vibrionales</taxon>
        <taxon>Vibrionaceae</taxon>
        <taxon>Aliivibrio</taxon>
    </lineage>
</organism>
<dbReference type="PANTHER" id="PTHR23403:SF1">
    <property type="entry name" value="TREHALASE"/>
    <property type="match status" value="1"/>
</dbReference>
<sequence>SLLQESVDQASYMFSDNQYLAQMADILGKDTDAKEFREKADKLATYINTCMFDEGTGFFYDIRIEDKPLANGCAGKPIVERGKGPEGWSPLFNKAATQANADAVVKVMKDTSEFNTYIPLGTAALSSPAFGPDIYWRGRVWVDQFYFGLKGMESYGYRDDAVEMAGVFFDHADGLVGDGPIRENYNPLTGDQQGAPNFSWSSAHLYMLYNDFFTAEKQLNRLSNK</sequence>
<feature type="non-terminal residue" evidence="2">
    <location>
        <position position="1"/>
    </location>
</feature>
<evidence type="ECO:0000259" key="1">
    <source>
        <dbReference type="Pfam" id="PF22422"/>
    </source>
</evidence>
<dbReference type="Pfam" id="PF22422">
    <property type="entry name" value="MGH1-like_GH"/>
    <property type="match status" value="1"/>
</dbReference>
<feature type="domain" description="Mannosylglycerate hydrolase MGH1-like glycoside hydrolase" evidence="1">
    <location>
        <begin position="4"/>
        <end position="201"/>
    </location>
</feature>
<dbReference type="InterPro" id="IPR054491">
    <property type="entry name" value="MGH1-like_GH"/>
</dbReference>
<accession>A0A2S7X433</accession>
<dbReference type="GO" id="GO:0005993">
    <property type="term" value="P:trehalose catabolic process"/>
    <property type="evidence" value="ECO:0007669"/>
    <property type="project" value="TreeGrafter"/>
</dbReference>
<comment type="caution">
    <text evidence="2">The sequence shown here is derived from an EMBL/GenBank/DDBJ whole genome shotgun (WGS) entry which is preliminary data.</text>
</comment>
<dbReference type="Gene3D" id="1.50.10.10">
    <property type="match status" value="1"/>
</dbReference>
<dbReference type="InterPro" id="IPR012341">
    <property type="entry name" value="6hp_glycosidase-like_sf"/>
</dbReference>
<dbReference type="InterPro" id="IPR008928">
    <property type="entry name" value="6-hairpin_glycosidase_sf"/>
</dbReference>
<proteinExistence type="predicted"/>
<dbReference type="InterPro" id="IPR001661">
    <property type="entry name" value="Glyco_hydro_37"/>
</dbReference>
<evidence type="ECO:0000313" key="2">
    <source>
        <dbReference type="EMBL" id="PQJ84789.1"/>
    </source>
</evidence>
<dbReference type="AlphaFoldDB" id="A0A2S7X433"/>
<dbReference type="SUPFAM" id="SSF48208">
    <property type="entry name" value="Six-hairpin glycosidases"/>
    <property type="match status" value="1"/>
</dbReference>
<dbReference type="PANTHER" id="PTHR23403">
    <property type="entry name" value="TREHALASE"/>
    <property type="match status" value="1"/>
</dbReference>
<evidence type="ECO:0000313" key="3">
    <source>
        <dbReference type="Proteomes" id="UP000239263"/>
    </source>
</evidence>